<dbReference type="Pfam" id="PF13489">
    <property type="entry name" value="Methyltransf_23"/>
    <property type="match status" value="1"/>
</dbReference>
<dbReference type="EMBL" id="FOMS01000002">
    <property type="protein sequence ID" value="SFD73962.1"/>
    <property type="molecule type" value="Genomic_DNA"/>
</dbReference>
<dbReference type="RefSeq" id="WP_149754864.1">
    <property type="nucleotide sequence ID" value="NZ_FOMS01000002.1"/>
</dbReference>
<dbReference type="Gene3D" id="3.40.50.150">
    <property type="entry name" value="Vaccinia Virus protein VP39"/>
    <property type="match status" value="1"/>
</dbReference>
<dbReference type="AlphaFoldDB" id="A0A1I1UT02"/>
<dbReference type="CDD" id="cd02440">
    <property type="entry name" value="AdoMet_MTases"/>
    <property type="match status" value="1"/>
</dbReference>
<dbReference type="InterPro" id="IPR029063">
    <property type="entry name" value="SAM-dependent_MTases_sf"/>
</dbReference>
<keyword evidence="2" id="KW-1185">Reference proteome</keyword>
<gene>
    <name evidence="1" type="ORF">SAMN04515678_102504</name>
</gene>
<protein>
    <submittedName>
        <fullName evidence="1">Trans-aconitate 2-methyltransferase</fullName>
    </submittedName>
</protein>
<dbReference type="OrthoDB" id="9795085at2"/>
<dbReference type="PANTHER" id="PTHR43861">
    <property type="entry name" value="TRANS-ACONITATE 2-METHYLTRANSFERASE-RELATED"/>
    <property type="match status" value="1"/>
</dbReference>
<reference evidence="1 2" key="1">
    <citation type="submission" date="2016-10" db="EMBL/GenBank/DDBJ databases">
        <authorList>
            <person name="Varghese N."/>
            <person name="Submissions S."/>
        </authorList>
    </citation>
    <scope>NUCLEOTIDE SEQUENCE [LARGE SCALE GENOMIC DNA]</scope>
    <source>
        <strain evidence="2">YIM D21,KCTC 23444,ACCC 10710</strain>
    </source>
</reference>
<dbReference type="GO" id="GO:0030798">
    <property type="term" value="F:trans-aconitate 2-methyltransferase activity"/>
    <property type="evidence" value="ECO:0007669"/>
    <property type="project" value="InterPro"/>
</dbReference>
<proteinExistence type="predicted"/>
<dbReference type="Proteomes" id="UP000325289">
    <property type="component" value="Unassembled WGS sequence"/>
</dbReference>
<organism evidence="1 2">
    <name type="scientific">Roseivivax sediminis</name>
    <dbReference type="NCBI Taxonomy" id="936889"/>
    <lineage>
        <taxon>Bacteria</taxon>
        <taxon>Pseudomonadati</taxon>
        <taxon>Pseudomonadota</taxon>
        <taxon>Alphaproteobacteria</taxon>
        <taxon>Rhodobacterales</taxon>
        <taxon>Roseobacteraceae</taxon>
        <taxon>Roseivivax</taxon>
    </lineage>
</organism>
<evidence type="ECO:0000313" key="1">
    <source>
        <dbReference type="EMBL" id="SFD73962.1"/>
    </source>
</evidence>
<dbReference type="GO" id="GO:0032259">
    <property type="term" value="P:methylation"/>
    <property type="evidence" value="ECO:0007669"/>
    <property type="project" value="UniProtKB-KW"/>
</dbReference>
<name>A0A1I1UT02_9RHOB</name>
<dbReference type="PANTHER" id="PTHR43861:SF1">
    <property type="entry name" value="TRANS-ACONITATE 2-METHYLTRANSFERASE"/>
    <property type="match status" value="1"/>
</dbReference>
<dbReference type="Gene3D" id="1.10.150.290">
    <property type="entry name" value="S-adenosyl-L-methionine-dependent methyltransferases"/>
    <property type="match status" value="1"/>
</dbReference>
<evidence type="ECO:0000313" key="2">
    <source>
        <dbReference type="Proteomes" id="UP000325289"/>
    </source>
</evidence>
<keyword evidence="1" id="KW-0489">Methyltransferase</keyword>
<sequence>MTATDDPDWDPGTYYRFRGLRLRPALDLLRSVGPLPDGDVVDLGCGAGAAGPALKTLRRPLVGVDSSPAMLEQARVIGVYDRLSEESIGDWAPATPPALIFANASLHWLGNHETLIPRLARSLAPGGVLAVQLPHQNNAPSHRLWAQIVDELYPGRTDRSTRPGILLPAEYFRMLAPLGRVTLWETEYYQELAPDGEGHPVRRFTEATYARPILASLTPEERARLVTAYEASIGKAYPKDERGTVLFPFRRLFFTLHAP</sequence>
<accession>A0A1I1UT02</accession>
<keyword evidence="1" id="KW-0808">Transferase</keyword>
<dbReference type="SUPFAM" id="SSF53335">
    <property type="entry name" value="S-adenosyl-L-methionine-dependent methyltransferases"/>
    <property type="match status" value="1"/>
</dbReference>
<dbReference type="InterPro" id="IPR023149">
    <property type="entry name" value="Trans_acon_MeTrfase_C"/>
</dbReference>